<dbReference type="EMBL" id="JADHEC010000003">
    <property type="protein sequence ID" value="MBF2707467.1"/>
    <property type="molecule type" value="Genomic_DNA"/>
</dbReference>
<dbReference type="SUPFAM" id="SSF47413">
    <property type="entry name" value="lambda repressor-like DNA-binding domains"/>
    <property type="match status" value="1"/>
</dbReference>
<dbReference type="CDD" id="cd00093">
    <property type="entry name" value="HTH_XRE"/>
    <property type="match status" value="1"/>
</dbReference>
<feature type="domain" description="HTH cro/C1-type" evidence="1">
    <location>
        <begin position="9"/>
        <end position="64"/>
    </location>
</feature>
<accession>A0A930U8M5</accession>
<dbReference type="SMART" id="SM00530">
    <property type="entry name" value="HTH_XRE"/>
    <property type="match status" value="1"/>
</dbReference>
<proteinExistence type="predicted"/>
<gene>
    <name evidence="2" type="ORF">IR213_02490</name>
</gene>
<dbReference type="Pfam" id="PF12844">
    <property type="entry name" value="HTH_19"/>
    <property type="match status" value="1"/>
</dbReference>
<dbReference type="AlphaFoldDB" id="A0A930U8M5"/>
<keyword evidence="3" id="KW-1185">Reference proteome</keyword>
<evidence type="ECO:0000313" key="2">
    <source>
        <dbReference type="EMBL" id="MBF2707467.1"/>
    </source>
</evidence>
<dbReference type="InterPro" id="IPR001387">
    <property type="entry name" value="Cro/C1-type_HTH"/>
</dbReference>
<dbReference type="GO" id="GO:0003677">
    <property type="term" value="F:DNA binding"/>
    <property type="evidence" value="ECO:0007669"/>
    <property type="project" value="InterPro"/>
</dbReference>
<evidence type="ECO:0000259" key="1">
    <source>
        <dbReference type="PROSITE" id="PS50943"/>
    </source>
</evidence>
<dbReference type="RefSeq" id="WP_194310730.1">
    <property type="nucleotide sequence ID" value="NZ_JADHEC010000003.1"/>
</dbReference>
<dbReference type="PROSITE" id="PS50943">
    <property type="entry name" value="HTH_CROC1"/>
    <property type="match status" value="1"/>
</dbReference>
<name>A0A930U8M5_9FLAO</name>
<dbReference type="Proteomes" id="UP000646211">
    <property type="component" value="Unassembled WGS sequence"/>
</dbReference>
<protein>
    <submittedName>
        <fullName evidence="2">Helix-turn-helix transcriptional regulator</fullName>
    </submittedName>
</protein>
<comment type="caution">
    <text evidence="2">The sequence shown here is derived from an EMBL/GenBank/DDBJ whole genome shotgun (WGS) entry which is preliminary data.</text>
</comment>
<organism evidence="2 3">
    <name type="scientific">Flavobacterium soyangense</name>
    <dbReference type="NCBI Taxonomy" id="2023265"/>
    <lineage>
        <taxon>Bacteria</taxon>
        <taxon>Pseudomonadati</taxon>
        <taxon>Bacteroidota</taxon>
        <taxon>Flavobacteriia</taxon>
        <taxon>Flavobacteriales</taxon>
        <taxon>Flavobacteriaceae</taxon>
        <taxon>Flavobacterium</taxon>
    </lineage>
</organism>
<reference evidence="2" key="1">
    <citation type="submission" date="2020-11" db="EMBL/GenBank/DDBJ databases">
        <title>Genome of Flavobacterium soyangense.</title>
        <authorList>
            <person name="Liu Q."/>
            <person name="Xin Y.-H."/>
        </authorList>
    </citation>
    <scope>NUCLEOTIDE SEQUENCE</scope>
    <source>
        <strain evidence="2">CGMCC 1.13493</strain>
    </source>
</reference>
<dbReference type="Gene3D" id="1.10.260.40">
    <property type="entry name" value="lambda repressor-like DNA-binding domains"/>
    <property type="match status" value="1"/>
</dbReference>
<sequence length="119" mass="13926">MKVNIGDKIRKVRELKGFTQDFMAGKLEMSQRAYSKIENNDIKLDWGRIEDISKIFEIEPFDLISFDDNLVFNNSPQSGKNNTNTINNNFPDELRKSYEDRVNHLEKEVLFLRGLLAKN</sequence>
<dbReference type="InterPro" id="IPR010982">
    <property type="entry name" value="Lambda_DNA-bd_dom_sf"/>
</dbReference>
<evidence type="ECO:0000313" key="3">
    <source>
        <dbReference type="Proteomes" id="UP000646211"/>
    </source>
</evidence>